<feature type="binding site" evidence="4">
    <location>
        <begin position="160"/>
        <end position="162"/>
    </location>
    <ligand>
        <name>GTP</name>
        <dbReference type="ChEBI" id="CHEBI:37565"/>
    </ligand>
</feature>
<dbReference type="GO" id="GO:0051301">
    <property type="term" value="P:cell division"/>
    <property type="evidence" value="ECO:0007669"/>
    <property type="project" value="UniProtKB-KW"/>
</dbReference>
<accession>A0ABZ2YCB1</accession>
<keyword evidence="4" id="KW-0963">Cytoplasm</keyword>
<dbReference type="SMART" id="SM00865">
    <property type="entry name" value="Tubulin_C"/>
    <property type="match status" value="1"/>
</dbReference>
<feature type="binding site" evidence="4">
    <location>
        <position position="191"/>
    </location>
    <ligand>
        <name>GTP</name>
        <dbReference type="ChEBI" id="CHEBI:37565"/>
    </ligand>
</feature>
<dbReference type="HAMAP" id="MF_00909">
    <property type="entry name" value="FtsZ"/>
    <property type="match status" value="1"/>
</dbReference>
<dbReference type="SUPFAM" id="SSF55307">
    <property type="entry name" value="Tubulin C-terminal domain-like"/>
    <property type="match status" value="1"/>
</dbReference>
<feature type="domain" description="Tubulin/FtsZ 2-layer sandwich" evidence="8">
    <location>
        <begin position="259"/>
        <end position="376"/>
    </location>
</feature>
<dbReference type="InterPro" id="IPR003008">
    <property type="entry name" value="Tubulin_FtsZ_GTPase"/>
</dbReference>
<feature type="binding site" evidence="4">
    <location>
        <position position="239"/>
    </location>
    <ligand>
        <name>GTP</name>
        <dbReference type="ChEBI" id="CHEBI:37565"/>
    </ligand>
</feature>
<evidence type="ECO:0000256" key="2">
    <source>
        <dbReference type="ARBA" id="ARBA00022741"/>
    </source>
</evidence>
<evidence type="ECO:0000259" key="8">
    <source>
        <dbReference type="SMART" id="SM00865"/>
    </source>
</evidence>
<keyword evidence="4" id="KW-0131">Cell cycle</keyword>
<sequence length="437" mass="46987">MKKKSLKRGFSERIDFKRELIRDTTRGLDSEETVREETLSTPKKSTAKKTVPRAKKKEAAEKVATIKVIGVGGGGTNAVNQMIEAGIESVDLIVVNTDIQSLQCSLAPQKIQIGASLTRGLGTGGNPKLGEDAARMDKEKIAQLVEGADLVFVTACMGGGTGTGASPVIAELAREAGALTIGVVTKPFSFEGARRARQASEGIENLRKVVDALIVIPNDRLMEIADRDTSLREAFKKADFVLYQAVRGIADLITSPQDINLDLADLRTVLTGAGTVLIGIGHGRGKDKAKQAAEMAISSPLLEVSIRGARSILLSITGGPDTGIHEVKQIVDIINKAAGTETDLLFGNKIDPEFSNEILVTLVATRFESALEEKTEEVPPLVENIAVDALEQDIDDKLIIEDDLDVPAFLREEQKKGSEGKARLDEVLGIFKRSRRE</sequence>
<dbReference type="InterPro" id="IPR018316">
    <property type="entry name" value="Tubulin/FtsZ_2-layer-sand-dom"/>
</dbReference>
<feature type="region of interest" description="Disordered" evidence="6">
    <location>
        <begin position="25"/>
        <end position="54"/>
    </location>
</feature>
<feature type="binding site" evidence="4">
    <location>
        <begin position="73"/>
        <end position="77"/>
    </location>
    <ligand>
        <name>GTP</name>
        <dbReference type="ChEBI" id="CHEBI:37565"/>
    </ligand>
</feature>
<reference evidence="9 10" key="1">
    <citation type="submission" date="2023-03" db="EMBL/GenBank/DDBJ databases">
        <title>Novel Species.</title>
        <authorList>
            <person name="Ma S."/>
        </authorList>
    </citation>
    <scope>NUCLEOTIDE SEQUENCE [LARGE SCALE GENOMIC DNA]</scope>
    <source>
        <strain evidence="9 10">B11</strain>
    </source>
</reference>
<feature type="domain" description="Tubulin/FtsZ GTPase" evidence="7">
    <location>
        <begin position="65"/>
        <end position="257"/>
    </location>
</feature>
<dbReference type="InterPro" id="IPR045061">
    <property type="entry name" value="FtsZ/CetZ"/>
</dbReference>
<dbReference type="InterPro" id="IPR036525">
    <property type="entry name" value="Tubulin/FtsZ_GTPase_sf"/>
</dbReference>
<feature type="compositionally biased region" description="Basic and acidic residues" evidence="6">
    <location>
        <begin position="25"/>
        <end position="38"/>
    </location>
</feature>
<dbReference type="NCBIfam" id="TIGR00065">
    <property type="entry name" value="ftsZ"/>
    <property type="match status" value="1"/>
</dbReference>
<dbReference type="InterPro" id="IPR020805">
    <property type="entry name" value="Cell_div_FtsZ_CS"/>
</dbReference>
<keyword evidence="3 4" id="KW-0342">GTP-binding</keyword>
<gene>
    <name evidence="4 9" type="primary">ftsZ</name>
    <name evidence="9" type="ORF">QBE54_02605</name>
</gene>
<comment type="similarity">
    <text evidence="1 4">Belongs to the FtsZ family.</text>
</comment>
<evidence type="ECO:0000256" key="4">
    <source>
        <dbReference type="HAMAP-Rule" id="MF_00909"/>
    </source>
</evidence>
<keyword evidence="10" id="KW-1185">Reference proteome</keyword>
<name>A0ABZ2YCB1_9BACT</name>
<keyword evidence="4 9" id="KW-0132">Cell division</keyword>
<dbReference type="PRINTS" id="PR00423">
    <property type="entry name" value="CELLDVISFTSZ"/>
</dbReference>
<feature type="compositionally biased region" description="Basic residues" evidence="6">
    <location>
        <begin position="45"/>
        <end position="54"/>
    </location>
</feature>
<dbReference type="PANTHER" id="PTHR30314:SF3">
    <property type="entry name" value="MITOCHONDRIAL DIVISION PROTEIN FSZA"/>
    <property type="match status" value="1"/>
</dbReference>
<evidence type="ECO:0000256" key="6">
    <source>
        <dbReference type="SAM" id="MobiDB-lite"/>
    </source>
</evidence>
<evidence type="ECO:0000259" key="7">
    <source>
        <dbReference type="SMART" id="SM00864"/>
    </source>
</evidence>
<evidence type="ECO:0000313" key="9">
    <source>
        <dbReference type="EMBL" id="WZL76643.1"/>
    </source>
</evidence>
<dbReference type="InterPro" id="IPR037103">
    <property type="entry name" value="Tubulin/FtsZ-like_C"/>
</dbReference>
<dbReference type="RefSeq" id="WP_369018808.1">
    <property type="nucleotide sequence ID" value="NZ_CP121689.1"/>
</dbReference>
<dbReference type="CDD" id="cd02201">
    <property type="entry name" value="FtsZ_type1"/>
    <property type="match status" value="1"/>
</dbReference>
<dbReference type="InterPro" id="IPR024757">
    <property type="entry name" value="FtsZ_C"/>
</dbReference>
<comment type="subunit">
    <text evidence="4">Homodimer. Polymerizes to form a dynamic ring structure in a strictly GTP-dependent manner. Interacts directly with several other division proteins.</text>
</comment>
<evidence type="ECO:0000256" key="3">
    <source>
        <dbReference type="ARBA" id="ARBA00023134"/>
    </source>
</evidence>
<evidence type="ECO:0000256" key="5">
    <source>
        <dbReference type="NCBIfam" id="TIGR00065"/>
    </source>
</evidence>
<feature type="binding site" evidence="4">
    <location>
        <position position="195"/>
    </location>
    <ligand>
        <name>GTP</name>
        <dbReference type="ChEBI" id="CHEBI:37565"/>
    </ligand>
</feature>
<dbReference type="Gene3D" id="3.40.50.1440">
    <property type="entry name" value="Tubulin/FtsZ, GTPase domain"/>
    <property type="match status" value="1"/>
</dbReference>
<evidence type="ECO:0000313" key="10">
    <source>
        <dbReference type="Proteomes" id="UP001461341"/>
    </source>
</evidence>
<proteinExistence type="inferred from homology"/>
<organism evidence="9 10">
    <name type="scientific">Thermatribacter velox</name>
    <dbReference type="NCBI Taxonomy" id="3039681"/>
    <lineage>
        <taxon>Bacteria</taxon>
        <taxon>Pseudomonadati</taxon>
        <taxon>Atribacterota</taxon>
        <taxon>Atribacteria</taxon>
        <taxon>Atribacterales</taxon>
        <taxon>Thermatribacteraceae</taxon>
        <taxon>Thermatribacter</taxon>
    </lineage>
</organism>
<dbReference type="InterPro" id="IPR008280">
    <property type="entry name" value="Tub_FtsZ_C"/>
</dbReference>
<dbReference type="Pfam" id="PF00091">
    <property type="entry name" value="Tubulin"/>
    <property type="match status" value="1"/>
</dbReference>
<dbReference type="SMART" id="SM00864">
    <property type="entry name" value="Tubulin"/>
    <property type="match status" value="1"/>
</dbReference>
<dbReference type="PROSITE" id="PS01134">
    <property type="entry name" value="FTSZ_1"/>
    <property type="match status" value="1"/>
</dbReference>
<dbReference type="SUPFAM" id="SSF52490">
    <property type="entry name" value="Tubulin nucleotide-binding domain-like"/>
    <property type="match status" value="1"/>
</dbReference>
<dbReference type="PANTHER" id="PTHR30314">
    <property type="entry name" value="CELL DIVISION PROTEIN FTSZ-RELATED"/>
    <property type="match status" value="1"/>
</dbReference>
<comment type="function">
    <text evidence="4">Essential cell division protein that forms a contractile ring structure (Z ring) at the future cell division site. The regulation of the ring assembly controls the timing and the location of cell division. One of the functions of the FtsZ ring is to recruit other cell division proteins to the septum to produce a new cell wall between the dividing cells. Binds GTP and shows GTPase activity.</text>
</comment>
<dbReference type="Proteomes" id="UP001461341">
    <property type="component" value="Chromosome"/>
</dbReference>
<dbReference type="InterPro" id="IPR000158">
    <property type="entry name" value="Cell_div_FtsZ"/>
</dbReference>
<keyword evidence="4" id="KW-0717">Septation</keyword>
<evidence type="ECO:0000256" key="1">
    <source>
        <dbReference type="ARBA" id="ARBA00009690"/>
    </source>
</evidence>
<dbReference type="Pfam" id="PF12327">
    <property type="entry name" value="FtsZ_C"/>
    <property type="match status" value="1"/>
</dbReference>
<dbReference type="Gene3D" id="3.30.1330.20">
    <property type="entry name" value="Tubulin/FtsZ, C-terminal domain"/>
    <property type="match status" value="1"/>
</dbReference>
<comment type="subcellular location">
    <subcellularLocation>
        <location evidence="4">Cytoplasm</location>
    </subcellularLocation>
    <text evidence="4">Assembles at midcell at the inner surface of the cytoplasmic membrane.</text>
</comment>
<protein>
    <recommendedName>
        <fullName evidence="4 5">Cell division protein FtsZ</fullName>
    </recommendedName>
</protein>
<dbReference type="EMBL" id="CP121689">
    <property type="protein sequence ID" value="WZL76643.1"/>
    <property type="molecule type" value="Genomic_DNA"/>
</dbReference>
<keyword evidence="2 4" id="KW-0547">Nucleotide-binding</keyword>